<evidence type="ECO:0000259" key="1">
    <source>
        <dbReference type="Pfam" id="PF03781"/>
    </source>
</evidence>
<feature type="domain" description="Sulfatase-modifying factor enzyme-like" evidence="1">
    <location>
        <begin position="37"/>
        <end position="228"/>
    </location>
</feature>
<dbReference type="SUPFAM" id="SSF56436">
    <property type="entry name" value="C-type lectin-like"/>
    <property type="match status" value="1"/>
</dbReference>
<comment type="caution">
    <text evidence="2">The sequence shown here is derived from an EMBL/GenBank/DDBJ whole genome shotgun (WGS) entry which is preliminary data.</text>
</comment>
<keyword evidence="3" id="KW-1185">Reference proteome</keyword>
<sequence>MKILSIVLIVAACAISPPAPDKTAEHLRINPKDGLAYVWIPPGVYWTGCLTGDTNCFGWERKRAEIKIAEGFWIGRTEVTQLAFQHIMHANPSFYIGMQLPVDSVSWPAARTYCARIGMRLPSESEWEYAAYGGATEPPRQPLSTIAWYDPNSQDTTHPVGQKLPNGYGLFDMLGNVMEWVSDIGTAPEGNRLLKGGSFFNAARALRISNRLGAPEDLRHRDVGFRCAANQW</sequence>
<evidence type="ECO:0000313" key="3">
    <source>
        <dbReference type="Proteomes" id="UP001596091"/>
    </source>
</evidence>
<dbReference type="Proteomes" id="UP001596091">
    <property type="component" value="Unassembled WGS sequence"/>
</dbReference>
<dbReference type="EMBL" id="JBHSPH010000005">
    <property type="protein sequence ID" value="MFC5863711.1"/>
    <property type="molecule type" value="Genomic_DNA"/>
</dbReference>
<dbReference type="PANTHER" id="PTHR23150:SF19">
    <property type="entry name" value="FORMYLGLYCINE-GENERATING ENZYME"/>
    <property type="match status" value="1"/>
</dbReference>
<gene>
    <name evidence="2" type="ORF">ACFPT7_15495</name>
</gene>
<dbReference type="RefSeq" id="WP_263339919.1">
    <property type="nucleotide sequence ID" value="NZ_JAGSYH010000005.1"/>
</dbReference>
<name>A0ABW1EHC6_9BACT</name>
<dbReference type="InterPro" id="IPR005532">
    <property type="entry name" value="SUMF_dom"/>
</dbReference>
<evidence type="ECO:0000313" key="2">
    <source>
        <dbReference type="EMBL" id="MFC5863711.1"/>
    </source>
</evidence>
<dbReference type="InterPro" id="IPR016187">
    <property type="entry name" value="CTDL_fold"/>
</dbReference>
<organism evidence="2 3">
    <name type="scientific">Acidicapsa dinghuensis</name>
    <dbReference type="NCBI Taxonomy" id="2218256"/>
    <lineage>
        <taxon>Bacteria</taxon>
        <taxon>Pseudomonadati</taxon>
        <taxon>Acidobacteriota</taxon>
        <taxon>Terriglobia</taxon>
        <taxon>Terriglobales</taxon>
        <taxon>Acidobacteriaceae</taxon>
        <taxon>Acidicapsa</taxon>
    </lineage>
</organism>
<dbReference type="InterPro" id="IPR051043">
    <property type="entry name" value="Sulfatase_Mod_Factor_Kinase"/>
</dbReference>
<dbReference type="Pfam" id="PF03781">
    <property type="entry name" value="FGE-sulfatase"/>
    <property type="match status" value="1"/>
</dbReference>
<dbReference type="Gene3D" id="3.90.1580.10">
    <property type="entry name" value="paralog of FGE (formylglycine-generating enzyme)"/>
    <property type="match status" value="1"/>
</dbReference>
<proteinExistence type="predicted"/>
<protein>
    <submittedName>
        <fullName evidence="2">Formylglycine-generating enzyme family protein</fullName>
    </submittedName>
</protein>
<reference evidence="3" key="1">
    <citation type="journal article" date="2019" name="Int. J. Syst. Evol. Microbiol.">
        <title>The Global Catalogue of Microorganisms (GCM) 10K type strain sequencing project: providing services to taxonomists for standard genome sequencing and annotation.</title>
        <authorList>
            <consortium name="The Broad Institute Genomics Platform"/>
            <consortium name="The Broad Institute Genome Sequencing Center for Infectious Disease"/>
            <person name="Wu L."/>
            <person name="Ma J."/>
        </authorList>
    </citation>
    <scope>NUCLEOTIDE SEQUENCE [LARGE SCALE GENOMIC DNA]</scope>
    <source>
        <strain evidence="3">JCM 4087</strain>
    </source>
</reference>
<dbReference type="InterPro" id="IPR042095">
    <property type="entry name" value="SUMF_sf"/>
</dbReference>
<accession>A0ABW1EHC6</accession>
<dbReference type="PANTHER" id="PTHR23150">
    <property type="entry name" value="SULFATASE MODIFYING FACTOR 1, 2"/>
    <property type="match status" value="1"/>
</dbReference>